<dbReference type="SUPFAM" id="SSF47459">
    <property type="entry name" value="HLH, helix-loop-helix DNA-binding domain"/>
    <property type="match status" value="1"/>
</dbReference>
<dbReference type="AlphaFoldDB" id="A0A8S0VN49"/>
<evidence type="ECO:0000259" key="5">
    <source>
        <dbReference type="PROSITE" id="PS50888"/>
    </source>
</evidence>
<dbReference type="CDD" id="cd11393">
    <property type="entry name" value="bHLH_AtbHLH_like"/>
    <property type="match status" value="1"/>
</dbReference>
<dbReference type="InterPro" id="IPR036638">
    <property type="entry name" value="HLH_DNA-bd_sf"/>
</dbReference>
<accession>A0A8S0VN49</accession>
<dbReference type="OrthoDB" id="1921534at2759"/>
<feature type="domain" description="BHLH" evidence="5">
    <location>
        <begin position="119"/>
        <end position="168"/>
    </location>
</feature>
<dbReference type="EMBL" id="CACTIH010010124">
    <property type="protein sequence ID" value="CAA3033283.1"/>
    <property type="molecule type" value="Genomic_DNA"/>
</dbReference>
<organism evidence="6 7">
    <name type="scientific">Olea europaea subsp. europaea</name>
    <dbReference type="NCBI Taxonomy" id="158383"/>
    <lineage>
        <taxon>Eukaryota</taxon>
        <taxon>Viridiplantae</taxon>
        <taxon>Streptophyta</taxon>
        <taxon>Embryophyta</taxon>
        <taxon>Tracheophyta</taxon>
        <taxon>Spermatophyta</taxon>
        <taxon>Magnoliopsida</taxon>
        <taxon>eudicotyledons</taxon>
        <taxon>Gunneridae</taxon>
        <taxon>Pentapetalae</taxon>
        <taxon>asterids</taxon>
        <taxon>lamiids</taxon>
        <taxon>Lamiales</taxon>
        <taxon>Oleaceae</taxon>
        <taxon>Oleeae</taxon>
        <taxon>Olea</taxon>
    </lineage>
</organism>
<evidence type="ECO:0000313" key="7">
    <source>
        <dbReference type="Proteomes" id="UP000594638"/>
    </source>
</evidence>
<dbReference type="Gramene" id="OE9A026096T1">
    <property type="protein sequence ID" value="OE9A026096C1"/>
    <property type="gene ID" value="OE9A026096"/>
</dbReference>
<keyword evidence="4" id="KW-0539">Nucleus</keyword>
<keyword evidence="7" id="KW-1185">Reference proteome</keyword>
<feature type="non-terminal residue" evidence="6">
    <location>
        <position position="1"/>
    </location>
</feature>
<dbReference type="Proteomes" id="UP000594638">
    <property type="component" value="Unassembled WGS sequence"/>
</dbReference>
<name>A0A8S0VN49_OLEEU</name>
<dbReference type="InterPro" id="IPR011598">
    <property type="entry name" value="bHLH_dom"/>
</dbReference>
<evidence type="ECO:0000256" key="4">
    <source>
        <dbReference type="ARBA" id="ARBA00023242"/>
    </source>
</evidence>
<dbReference type="GO" id="GO:0005634">
    <property type="term" value="C:nucleus"/>
    <property type="evidence" value="ECO:0007669"/>
    <property type="project" value="UniProtKB-SubCell"/>
</dbReference>
<sequence length="170" mass="19412">IELTPELLDFNNDFVLTDTRTDLFEPPDPLDTLKHEPFLLQEFESYHCSKCQKPYYFQDYYSEYEHTGLSCGYIPNPSMLQDFSSPEVMVTSLIHDFLTAPPVDSGESSKSIGKRPIDGSLSAQSIATRQMRRKITEKTQELGKHILGGQNVNTAEIFQAAYKYIKYLQA</sequence>
<evidence type="ECO:0000256" key="2">
    <source>
        <dbReference type="ARBA" id="ARBA00023015"/>
    </source>
</evidence>
<evidence type="ECO:0000256" key="3">
    <source>
        <dbReference type="ARBA" id="ARBA00023163"/>
    </source>
</evidence>
<keyword evidence="2" id="KW-0805">Transcription regulation</keyword>
<gene>
    <name evidence="6" type="ORF">OLEA9_A026096</name>
</gene>
<evidence type="ECO:0000256" key="1">
    <source>
        <dbReference type="ARBA" id="ARBA00004123"/>
    </source>
</evidence>
<dbReference type="PROSITE" id="PS50888">
    <property type="entry name" value="BHLH"/>
    <property type="match status" value="1"/>
</dbReference>
<dbReference type="InterPro" id="IPR045239">
    <property type="entry name" value="bHLH95_bHLH"/>
</dbReference>
<protein>
    <submittedName>
        <fullName evidence="6">Transcription factor bHLH52-like</fullName>
    </submittedName>
</protein>
<keyword evidence="3" id="KW-0804">Transcription</keyword>
<proteinExistence type="predicted"/>
<comment type="caution">
    <text evidence="6">The sequence shown here is derived from an EMBL/GenBank/DDBJ whole genome shotgun (WGS) entry which is preliminary data.</text>
</comment>
<comment type="subcellular location">
    <subcellularLocation>
        <location evidence="1">Nucleus</location>
    </subcellularLocation>
</comment>
<evidence type="ECO:0000313" key="6">
    <source>
        <dbReference type="EMBL" id="CAA3033283.1"/>
    </source>
</evidence>
<reference evidence="6 7" key="1">
    <citation type="submission" date="2019-12" db="EMBL/GenBank/DDBJ databases">
        <authorList>
            <person name="Alioto T."/>
            <person name="Alioto T."/>
            <person name="Gomez Garrido J."/>
        </authorList>
    </citation>
    <scope>NUCLEOTIDE SEQUENCE [LARGE SCALE GENOMIC DNA]</scope>
</reference>
<dbReference type="GO" id="GO:0046983">
    <property type="term" value="F:protein dimerization activity"/>
    <property type="evidence" value="ECO:0007669"/>
    <property type="project" value="InterPro"/>
</dbReference>